<protein>
    <submittedName>
        <fullName evidence="1">Uncharacterized protein</fullName>
    </submittedName>
</protein>
<evidence type="ECO:0000313" key="2">
    <source>
        <dbReference type="Proteomes" id="UP000008952"/>
    </source>
</evidence>
<dbReference type="EMBL" id="AIMB01000001">
    <property type="protein sequence ID" value="EJF91642.1"/>
    <property type="molecule type" value="Genomic_DNA"/>
</dbReference>
<dbReference type="Proteomes" id="UP000008952">
    <property type="component" value="Unassembled WGS sequence"/>
</dbReference>
<comment type="caution">
    <text evidence="1">The sequence shown here is derived from an EMBL/GenBank/DDBJ whole genome shotgun (WGS) entry which is preliminary data.</text>
</comment>
<name>J1K2D1_9HYPH</name>
<dbReference type="PATRIC" id="fig|1094558.3.peg.21"/>
<accession>J1K2D1</accession>
<keyword evidence="2" id="KW-1185">Reference proteome</keyword>
<proteinExistence type="predicted"/>
<dbReference type="AlphaFoldDB" id="J1K2D1"/>
<dbReference type="STRING" id="1094558.ME5_00021"/>
<organism evidence="1 2">
    <name type="scientific">Bartonella tamiae Th239</name>
    <dbReference type="NCBI Taxonomy" id="1094558"/>
    <lineage>
        <taxon>Bacteria</taxon>
        <taxon>Pseudomonadati</taxon>
        <taxon>Pseudomonadota</taxon>
        <taxon>Alphaproteobacteria</taxon>
        <taxon>Hyphomicrobiales</taxon>
        <taxon>Bartonellaceae</taxon>
        <taxon>Bartonella</taxon>
    </lineage>
</organism>
<evidence type="ECO:0000313" key="1">
    <source>
        <dbReference type="EMBL" id="EJF91642.1"/>
    </source>
</evidence>
<dbReference type="HOGENOM" id="CLU_2803775_0_0_5"/>
<sequence length="67" mass="7930">MKLLKRFFLLLVIGSKEKSHPFNSLEEFKAEIEANKERDKVYKKQRRRMVGAIENKHLMTLALKGEL</sequence>
<dbReference type="RefSeq" id="WP_008037247.1">
    <property type="nucleotide sequence ID" value="NZ_JH725147.1"/>
</dbReference>
<gene>
    <name evidence="1" type="ORF">ME5_00021</name>
</gene>
<reference evidence="1 2" key="1">
    <citation type="submission" date="2012-03" db="EMBL/GenBank/DDBJ databases">
        <title>The Genome Sequence of Bartonella tamiae Th239.</title>
        <authorList>
            <consortium name="The Broad Institute Genome Sequencing Platform"/>
            <consortium name="The Broad Institute Genome Sequencing Center for Infectious Disease"/>
            <person name="Feldgarden M."/>
            <person name="Kirby J."/>
            <person name="Kosoy M."/>
            <person name="Birtles R."/>
            <person name="Probert W.S."/>
            <person name="Chiaraviglio L."/>
            <person name="Young S.K."/>
            <person name="Zeng Q."/>
            <person name="Gargeya S."/>
            <person name="Fitzgerald M."/>
            <person name="Haas B."/>
            <person name="Abouelleil A."/>
            <person name="Alvarado L."/>
            <person name="Arachchi H.M."/>
            <person name="Berlin A."/>
            <person name="Chapman S.B."/>
            <person name="Gearin G."/>
            <person name="Goldberg J."/>
            <person name="Griggs A."/>
            <person name="Gujja S."/>
            <person name="Hansen M."/>
            <person name="Heiman D."/>
            <person name="Howarth C."/>
            <person name="Larimer J."/>
            <person name="Lui A."/>
            <person name="MacDonald P.J.P."/>
            <person name="McCowen C."/>
            <person name="Montmayeur A."/>
            <person name="Murphy C."/>
            <person name="Neiman D."/>
            <person name="Pearson M."/>
            <person name="Priest M."/>
            <person name="Roberts A."/>
            <person name="Saif S."/>
            <person name="Shea T."/>
            <person name="Sisk P."/>
            <person name="Stolte C."/>
            <person name="Sykes S."/>
            <person name="Wortman J."/>
            <person name="Nusbaum C."/>
            <person name="Birren B."/>
        </authorList>
    </citation>
    <scope>NUCLEOTIDE SEQUENCE [LARGE SCALE GENOMIC DNA]</scope>
    <source>
        <strain evidence="1 2">Th239</strain>
    </source>
</reference>